<dbReference type="EMBL" id="JAAXPC010000006">
    <property type="protein sequence ID" value="NKY02439.1"/>
    <property type="molecule type" value="Genomic_DNA"/>
</dbReference>
<gene>
    <name evidence="2" type="ORF">HGA05_12695</name>
</gene>
<evidence type="ECO:0000313" key="3">
    <source>
        <dbReference type="Proteomes" id="UP000563898"/>
    </source>
</evidence>
<reference evidence="2 3" key="1">
    <citation type="submission" date="2020-04" db="EMBL/GenBank/DDBJ databases">
        <title>MicrobeNet Type strains.</title>
        <authorList>
            <person name="Nicholson A.C."/>
        </authorList>
    </citation>
    <scope>NUCLEOTIDE SEQUENCE [LARGE SCALE GENOMIC DNA]</scope>
    <source>
        <strain evidence="2 3">ATCC BAA-14</strain>
    </source>
</reference>
<organism evidence="2 3">
    <name type="scientific">Gordonia polyisoprenivorans</name>
    <dbReference type="NCBI Taxonomy" id="84595"/>
    <lineage>
        <taxon>Bacteria</taxon>
        <taxon>Bacillati</taxon>
        <taxon>Actinomycetota</taxon>
        <taxon>Actinomycetes</taxon>
        <taxon>Mycobacteriales</taxon>
        <taxon>Gordoniaceae</taxon>
        <taxon>Gordonia</taxon>
    </lineage>
</organism>
<evidence type="ECO:0000313" key="2">
    <source>
        <dbReference type="EMBL" id="NKY02439.1"/>
    </source>
</evidence>
<accession>A0A846WM92</accession>
<protein>
    <submittedName>
        <fullName evidence="2">Uncharacterized protein</fullName>
    </submittedName>
</protein>
<dbReference type="AlphaFoldDB" id="A0A846WM92"/>
<comment type="caution">
    <text evidence="2">The sequence shown here is derived from an EMBL/GenBank/DDBJ whole genome shotgun (WGS) entry which is preliminary data.</text>
</comment>
<feature type="compositionally biased region" description="Basic residues" evidence="1">
    <location>
        <begin position="127"/>
        <end position="136"/>
    </location>
</feature>
<name>A0A846WM92_9ACTN</name>
<feature type="region of interest" description="Disordered" evidence="1">
    <location>
        <begin position="110"/>
        <end position="136"/>
    </location>
</feature>
<dbReference type="Proteomes" id="UP000563898">
    <property type="component" value="Unassembled WGS sequence"/>
</dbReference>
<sequence length="136" mass="15348">MAGWVCAHPIRQPPGCLRPTEEVDAPSQIGGGAVMTPFSDDDLEQFYRGVEARTDLTPRRRRRPAPVYRDCPTPYKDAFGSEAAAIEGIGRIRQVGRRAPTLRCYRCDCGSWHITSSPPREEPPRPPRGRRGRHRR</sequence>
<proteinExistence type="predicted"/>
<evidence type="ECO:0000256" key="1">
    <source>
        <dbReference type="SAM" id="MobiDB-lite"/>
    </source>
</evidence>